<keyword evidence="6" id="KW-0067">ATP-binding</keyword>
<dbReference type="InterPro" id="IPR027417">
    <property type="entry name" value="P-loop_NTPase"/>
</dbReference>
<comment type="similarity">
    <text evidence="1">Belongs to the CpsD/CapB family.</text>
</comment>
<dbReference type="SUPFAM" id="SSF52540">
    <property type="entry name" value="P-loop containing nucleoside triphosphate hydrolases"/>
    <property type="match status" value="1"/>
</dbReference>
<dbReference type="InterPro" id="IPR050445">
    <property type="entry name" value="Bact_polysacc_biosynth/exp"/>
</dbReference>
<comment type="catalytic activity">
    <reaction evidence="8">
        <text>L-tyrosyl-[protein] + ATP = O-phospho-L-tyrosyl-[protein] + ADP + H(+)</text>
        <dbReference type="Rhea" id="RHEA:10596"/>
        <dbReference type="Rhea" id="RHEA-COMP:10136"/>
        <dbReference type="Rhea" id="RHEA-COMP:20101"/>
        <dbReference type="ChEBI" id="CHEBI:15378"/>
        <dbReference type="ChEBI" id="CHEBI:30616"/>
        <dbReference type="ChEBI" id="CHEBI:46858"/>
        <dbReference type="ChEBI" id="CHEBI:61978"/>
        <dbReference type="ChEBI" id="CHEBI:456216"/>
        <dbReference type="EC" id="2.7.10.2"/>
    </reaction>
</comment>
<evidence type="ECO:0000313" key="11">
    <source>
        <dbReference type="Proteomes" id="UP000247811"/>
    </source>
</evidence>
<evidence type="ECO:0000256" key="7">
    <source>
        <dbReference type="ARBA" id="ARBA00023137"/>
    </source>
</evidence>
<evidence type="ECO:0000256" key="8">
    <source>
        <dbReference type="ARBA" id="ARBA00051245"/>
    </source>
</evidence>
<dbReference type="CDD" id="cd05387">
    <property type="entry name" value="BY-kinase"/>
    <property type="match status" value="1"/>
</dbReference>
<feature type="domain" description="AAA" evidence="9">
    <location>
        <begin position="151"/>
        <end position="301"/>
    </location>
</feature>
<gene>
    <name evidence="10" type="ORF">C7444_11517</name>
</gene>
<keyword evidence="7" id="KW-0829">Tyrosine-protein kinase</keyword>
<sequence>MSIIEQAARRLEELRAAGFEVAIRPLPAPVGDAGEIVPREVTVTARAANEEALMPEAARPAGLPAEPAVRRVPLTRVPAPVPAAPLRVEPDAAGRRSREVSLDLVRLERDGYLVPAKARSLLAEQLRIIKRPLLANARGEGAQVSSRANLIQVVSAMPGEGKTFFAMNLAMSIAMEVDHSVLLIDADVLRPSVMARCGVESGPGLLDLLGSEDVGLSDVMLRTNVPKLSLMPAGTASSQSTELLASAAMERLLDELAAKYADRIIVFDAPPLIPTTESRVLASRMGQVVMVVEANRTTHQQVTQAFAALEDCPIVLTVLNKSTGVGRTDGYGYYYAR</sequence>
<keyword evidence="11" id="KW-1185">Reference proteome</keyword>
<evidence type="ECO:0000256" key="3">
    <source>
        <dbReference type="ARBA" id="ARBA00022679"/>
    </source>
</evidence>
<evidence type="ECO:0000259" key="9">
    <source>
        <dbReference type="Pfam" id="PF13614"/>
    </source>
</evidence>
<dbReference type="GO" id="GO:0004713">
    <property type="term" value="F:protein tyrosine kinase activity"/>
    <property type="evidence" value="ECO:0007669"/>
    <property type="project" value="TreeGrafter"/>
</dbReference>
<organism evidence="10 11">
    <name type="scientific">Sphaerotilus hippei</name>
    <dbReference type="NCBI Taxonomy" id="744406"/>
    <lineage>
        <taxon>Bacteria</taxon>
        <taxon>Pseudomonadati</taxon>
        <taxon>Pseudomonadota</taxon>
        <taxon>Betaproteobacteria</taxon>
        <taxon>Burkholderiales</taxon>
        <taxon>Sphaerotilaceae</taxon>
        <taxon>Sphaerotilus</taxon>
    </lineage>
</organism>
<dbReference type="OrthoDB" id="9808257at2"/>
<keyword evidence="3" id="KW-0808">Transferase</keyword>
<keyword evidence="5 10" id="KW-0418">Kinase</keyword>
<evidence type="ECO:0000256" key="2">
    <source>
        <dbReference type="ARBA" id="ARBA00011903"/>
    </source>
</evidence>
<evidence type="ECO:0000256" key="5">
    <source>
        <dbReference type="ARBA" id="ARBA00022777"/>
    </source>
</evidence>
<dbReference type="GO" id="GO:0005886">
    <property type="term" value="C:plasma membrane"/>
    <property type="evidence" value="ECO:0007669"/>
    <property type="project" value="TreeGrafter"/>
</dbReference>
<dbReference type="Pfam" id="PF13614">
    <property type="entry name" value="AAA_31"/>
    <property type="match status" value="1"/>
</dbReference>
<dbReference type="NCBIfam" id="TIGR03018">
    <property type="entry name" value="pepcterm_TyrKin"/>
    <property type="match status" value="1"/>
</dbReference>
<evidence type="ECO:0000256" key="1">
    <source>
        <dbReference type="ARBA" id="ARBA00007316"/>
    </source>
</evidence>
<protein>
    <recommendedName>
        <fullName evidence="2">non-specific protein-tyrosine kinase</fullName>
        <ecNumber evidence="2">2.7.10.2</ecNumber>
    </recommendedName>
</protein>
<dbReference type="PANTHER" id="PTHR32309:SF13">
    <property type="entry name" value="FERRIC ENTEROBACTIN TRANSPORT PROTEIN FEPE"/>
    <property type="match status" value="1"/>
</dbReference>
<accession>A0A318H0W3</accession>
<evidence type="ECO:0000256" key="6">
    <source>
        <dbReference type="ARBA" id="ARBA00022840"/>
    </source>
</evidence>
<dbReference type="InterPro" id="IPR025669">
    <property type="entry name" value="AAA_dom"/>
</dbReference>
<dbReference type="Proteomes" id="UP000247811">
    <property type="component" value="Unassembled WGS sequence"/>
</dbReference>
<dbReference type="Gene3D" id="3.40.50.300">
    <property type="entry name" value="P-loop containing nucleotide triphosphate hydrolases"/>
    <property type="match status" value="1"/>
</dbReference>
<evidence type="ECO:0000313" key="10">
    <source>
        <dbReference type="EMBL" id="PXW94125.1"/>
    </source>
</evidence>
<dbReference type="EMBL" id="QJJS01000015">
    <property type="protein sequence ID" value="PXW94125.1"/>
    <property type="molecule type" value="Genomic_DNA"/>
</dbReference>
<reference evidence="10 11" key="1">
    <citation type="submission" date="2018-05" db="EMBL/GenBank/DDBJ databases">
        <title>Genomic Encyclopedia of Type Strains, Phase IV (KMG-IV): sequencing the most valuable type-strain genomes for metagenomic binning, comparative biology and taxonomic classification.</title>
        <authorList>
            <person name="Goeker M."/>
        </authorList>
    </citation>
    <scope>NUCLEOTIDE SEQUENCE [LARGE SCALE GENOMIC DNA]</scope>
    <source>
        <strain evidence="10 11">DSM 566</strain>
    </source>
</reference>
<comment type="caution">
    <text evidence="10">The sequence shown here is derived from an EMBL/GenBank/DDBJ whole genome shotgun (WGS) entry which is preliminary data.</text>
</comment>
<dbReference type="EC" id="2.7.10.2" evidence="2"/>
<proteinExistence type="inferred from homology"/>
<dbReference type="AlphaFoldDB" id="A0A318H0W3"/>
<dbReference type="InterPro" id="IPR005702">
    <property type="entry name" value="Wzc-like_C"/>
</dbReference>
<dbReference type="PANTHER" id="PTHR32309">
    <property type="entry name" value="TYROSINE-PROTEIN KINASE"/>
    <property type="match status" value="1"/>
</dbReference>
<dbReference type="RefSeq" id="WP_110401638.1">
    <property type="nucleotide sequence ID" value="NZ_QJJS01000015.1"/>
</dbReference>
<name>A0A318H0W3_9BURK</name>
<keyword evidence="4" id="KW-0547">Nucleotide-binding</keyword>
<evidence type="ECO:0000256" key="4">
    <source>
        <dbReference type="ARBA" id="ARBA00022741"/>
    </source>
</evidence>